<dbReference type="InterPro" id="IPR011990">
    <property type="entry name" value="TPR-like_helical_dom_sf"/>
</dbReference>
<evidence type="ECO:0000256" key="1">
    <source>
        <dbReference type="ARBA" id="ARBA00004496"/>
    </source>
</evidence>
<keyword evidence="3" id="KW-0728">SH3 domain</keyword>
<evidence type="ECO:0000256" key="3">
    <source>
        <dbReference type="ARBA" id="ARBA00022443"/>
    </source>
</evidence>
<evidence type="ECO:0000256" key="5">
    <source>
        <dbReference type="ARBA" id="ARBA00022737"/>
    </source>
</evidence>
<dbReference type="SMART" id="SM00028">
    <property type="entry name" value="TPR"/>
    <property type="match status" value="2"/>
</dbReference>
<keyword evidence="4" id="KW-0963">Cytoplasm</keyword>
<keyword evidence="6" id="KW-0802">TPR repeat</keyword>
<protein>
    <recommendedName>
        <fullName evidence="10">NADPH oxidase regulator NoxR</fullName>
    </recommendedName>
</protein>
<feature type="compositionally biased region" description="Polar residues" evidence="7">
    <location>
        <begin position="247"/>
        <end position="262"/>
    </location>
</feature>
<keyword evidence="5" id="KW-0677">Repeat</keyword>
<evidence type="ECO:0000313" key="8">
    <source>
        <dbReference type="EMBL" id="KAF9523330.1"/>
    </source>
</evidence>
<keyword evidence="9" id="KW-1185">Reference proteome</keyword>
<name>A0A9P6E6E1_9AGAR</name>
<dbReference type="FunFam" id="1.25.40.10:FF:000017">
    <property type="entry name" value="NADPH oxidase regulator NoxR"/>
    <property type="match status" value="1"/>
</dbReference>
<comment type="subcellular location">
    <subcellularLocation>
        <location evidence="1">Cytoplasm</location>
    </subcellularLocation>
</comment>
<evidence type="ECO:0000256" key="2">
    <source>
        <dbReference type="ARBA" id="ARBA00008051"/>
    </source>
</evidence>
<dbReference type="InterPro" id="IPR051864">
    <property type="entry name" value="NCF2_NOXA1"/>
</dbReference>
<dbReference type="OrthoDB" id="9450131at2759"/>
<dbReference type="Gene3D" id="1.25.40.10">
    <property type="entry name" value="Tetratricopeptide repeat domain"/>
    <property type="match status" value="1"/>
</dbReference>
<dbReference type="EMBL" id="MU157920">
    <property type="protein sequence ID" value="KAF9523330.1"/>
    <property type="molecule type" value="Genomic_DNA"/>
</dbReference>
<comment type="similarity">
    <text evidence="2">Belongs to the NCF2/NOXA1 family.</text>
</comment>
<evidence type="ECO:0000313" key="9">
    <source>
        <dbReference type="Proteomes" id="UP000807306"/>
    </source>
</evidence>
<dbReference type="SUPFAM" id="SSF48452">
    <property type="entry name" value="TPR-like"/>
    <property type="match status" value="1"/>
</dbReference>
<dbReference type="InterPro" id="IPR019734">
    <property type="entry name" value="TPR_rpt"/>
</dbReference>
<proteinExistence type="inferred from homology"/>
<dbReference type="Proteomes" id="UP000807306">
    <property type="component" value="Unassembled WGS sequence"/>
</dbReference>
<evidence type="ECO:0008006" key="10">
    <source>
        <dbReference type="Google" id="ProtNLM"/>
    </source>
</evidence>
<accession>A0A9P6E6E1</accession>
<dbReference type="PANTHER" id="PTHR15175">
    <property type="entry name" value="NEUTROPHIL CYTOSOLIC FACTOR 2, NEUTROPHIL NADPH OXIDASE FACTOR 2"/>
    <property type="match status" value="1"/>
</dbReference>
<organism evidence="8 9">
    <name type="scientific">Crepidotus variabilis</name>
    <dbReference type="NCBI Taxonomy" id="179855"/>
    <lineage>
        <taxon>Eukaryota</taxon>
        <taxon>Fungi</taxon>
        <taxon>Dikarya</taxon>
        <taxon>Basidiomycota</taxon>
        <taxon>Agaricomycotina</taxon>
        <taxon>Agaricomycetes</taxon>
        <taxon>Agaricomycetidae</taxon>
        <taxon>Agaricales</taxon>
        <taxon>Agaricineae</taxon>
        <taxon>Crepidotaceae</taxon>
        <taxon>Crepidotus</taxon>
    </lineage>
</organism>
<dbReference type="PANTHER" id="PTHR15175:SF0">
    <property type="entry name" value="SH3 DOMAIN-CONTAINING PROTEIN C23A1.17"/>
    <property type="match status" value="1"/>
</dbReference>
<dbReference type="AlphaFoldDB" id="A0A9P6E6E1"/>
<sequence length="280" mass="31268">MSLKAELEVWTAALSAYDGHEYDKALEYFSRIACTSKVLVNMGLICATMGEHELAVKHFLNATSRDQYLAVAYFQSGVSNFLLEEYRLACHDFDLALIYLRGHLAINYNQLGLDFTLFSTEIFFNKGLSKIYLGRMTEGLEDMKEARRQKVLEKHNAIDEAILERGDRFSVFSIPIGVIYRPSEKKLKSVGKKDYLGKAKVVASRSPTGDLIDFESLSKLNAGAVPTWPPPEPRNLAIPVDEIQIPNISRSATTKSGTTTRPGQVEKPSKSSIRAPWTPS</sequence>
<evidence type="ECO:0000256" key="6">
    <source>
        <dbReference type="ARBA" id="ARBA00022803"/>
    </source>
</evidence>
<evidence type="ECO:0000256" key="4">
    <source>
        <dbReference type="ARBA" id="ARBA00022490"/>
    </source>
</evidence>
<gene>
    <name evidence="8" type="ORF">CPB83DRAFT_898907</name>
</gene>
<evidence type="ECO:0000256" key="7">
    <source>
        <dbReference type="SAM" id="MobiDB-lite"/>
    </source>
</evidence>
<reference evidence="8" key="1">
    <citation type="submission" date="2020-11" db="EMBL/GenBank/DDBJ databases">
        <authorList>
            <consortium name="DOE Joint Genome Institute"/>
            <person name="Ahrendt S."/>
            <person name="Riley R."/>
            <person name="Andreopoulos W."/>
            <person name="Labutti K."/>
            <person name="Pangilinan J."/>
            <person name="Ruiz-Duenas F.J."/>
            <person name="Barrasa J.M."/>
            <person name="Sanchez-Garcia M."/>
            <person name="Camarero S."/>
            <person name="Miyauchi S."/>
            <person name="Serrano A."/>
            <person name="Linde D."/>
            <person name="Babiker R."/>
            <person name="Drula E."/>
            <person name="Ayuso-Fernandez I."/>
            <person name="Pacheco R."/>
            <person name="Padilla G."/>
            <person name="Ferreira P."/>
            <person name="Barriuso J."/>
            <person name="Kellner H."/>
            <person name="Castanera R."/>
            <person name="Alfaro M."/>
            <person name="Ramirez L."/>
            <person name="Pisabarro A.G."/>
            <person name="Kuo A."/>
            <person name="Tritt A."/>
            <person name="Lipzen A."/>
            <person name="He G."/>
            <person name="Yan M."/>
            <person name="Ng V."/>
            <person name="Cullen D."/>
            <person name="Martin F."/>
            <person name="Rosso M.-N."/>
            <person name="Henrissat B."/>
            <person name="Hibbett D."/>
            <person name="Martinez A.T."/>
            <person name="Grigoriev I.V."/>
        </authorList>
    </citation>
    <scope>NUCLEOTIDE SEQUENCE</scope>
    <source>
        <strain evidence="8">CBS 506.95</strain>
    </source>
</reference>
<dbReference type="GO" id="GO:0005737">
    <property type="term" value="C:cytoplasm"/>
    <property type="evidence" value="ECO:0007669"/>
    <property type="project" value="UniProtKB-SubCell"/>
</dbReference>
<comment type="caution">
    <text evidence="8">The sequence shown here is derived from an EMBL/GenBank/DDBJ whole genome shotgun (WGS) entry which is preliminary data.</text>
</comment>
<feature type="region of interest" description="Disordered" evidence="7">
    <location>
        <begin position="247"/>
        <end position="280"/>
    </location>
</feature>